<keyword evidence="4" id="KW-1185">Reference proteome</keyword>
<dbReference type="PANTHER" id="PTHR35311:SF1">
    <property type="entry name" value="PROTEIN EMBRYO DEFECTIVE 1674"/>
    <property type="match status" value="1"/>
</dbReference>
<feature type="domain" description="SANTA" evidence="2">
    <location>
        <begin position="482"/>
        <end position="569"/>
    </location>
</feature>
<evidence type="ECO:0000259" key="2">
    <source>
        <dbReference type="Pfam" id="PF09133"/>
    </source>
</evidence>
<organism evidence="3 4">
    <name type="scientific">Salix viminalis</name>
    <name type="common">Common osier</name>
    <name type="synonym">Basket willow</name>
    <dbReference type="NCBI Taxonomy" id="40686"/>
    <lineage>
        <taxon>Eukaryota</taxon>
        <taxon>Viridiplantae</taxon>
        <taxon>Streptophyta</taxon>
        <taxon>Embryophyta</taxon>
        <taxon>Tracheophyta</taxon>
        <taxon>Spermatophyta</taxon>
        <taxon>Magnoliopsida</taxon>
        <taxon>eudicotyledons</taxon>
        <taxon>Gunneridae</taxon>
        <taxon>Pentapetalae</taxon>
        <taxon>rosids</taxon>
        <taxon>fabids</taxon>
        <taxon>Malpighiales</taxon>
        <taxon>Salicaceae</taxon>
        <taxon>Saliceae</taxon>
        <taxon>Salix</taxon>
    </lineage>
</organism>
<feature type="region of interest" description="Disordered" evidence="1">
    <location>
        <begin position="52"/>
        <end position="72"/>
    </location>
</feature>
<reference evidence="3" key="2">
    <citation type="journal article" date="2023" name="Int. J. Mol. Sci.">
        <title>De Novo Assembly and Annotation of 11 Diverse Shrub Willow (Salix) Genomes Reveals Novel Gene Organization in Sex-Linked Regions.</title>
        <authorList>
            <person name="Hyden B."/>
            <person name="Feng K."/>
            <person name="Yates T.B."/>
            <person name="Jawdy S."/>
            <person name="Cereghino C."/>
            <person name="Smart L.B."/>
            <person name="Muchero W."/>
        </authorList>
    </citation>
    <scope>NUCLEOTIDE SEQUENCE [LARGE SCALE GENOMIC DNA]</scope>
    <source>
        <tissue evidence="3">Shoot tip</tissue>
    </source>
</reference>
<dbReference type="OrthoDB" id="118550at2759"/>
<evidence type="ECO:0000313" key="4">
    <source>
        <dbReference type="Proteomes" id="UP001151529"/>
    </source>
</evidence>
<protein>
    <submittedName>
        <fullName evidence="3">INTERACTING FAMILY PROTEIN putative-RELATED</fullName>
    </submittedName>
</protein>
<name>A0A9Q0NXF1_SALVM</name>
<gene>
    <name evidence="3" type="ORF">OIU85_008283</name>
</gene>
<evidence type="ECO:0000256" key="1">
    <source>
        <dbReference type="SAM" id="MobiDB-lite"/>
    </source>
</evidence>
<sequence length="806" mass="89144">MTHQLVPKEESQRLKKNLSFIINNNNNNFMKYSCSSFSTVSSRGDSVLSPTKVVQEEANHQDNPSPTSFKKVKSSCLTGPDASLWEKQEVGFEENEVKLDFLNEKNVACCELVSGSSESGESGEKIESCGVKVKETKISVDGGLKKGEIEWSVDDAKEVKEKRKDFVGSECFEAEMGLGNDDNKEFVKVKESGGEILLEAKKKQLLEELEAGSIFKNKTSADNNVDNFDTNAGVSGSLKGFDEAVSRSLKIELIDDTVLIEPVSVTKTGNGGANVAEKNGKQETDVKKERRTRRRGKVATKGLETSEGQKKETQVGEAQNRSIHAGGIRDGCATDGDQTKKKYSRLEMEVLREKLWRDVYTGLGNDVVEGYKDLASSKHRKNVSLNFNPREPFGRKGPGILEEAFAFPSLPSVFSPLLLKIEQVWLQQGEDETIECICTLKSSPEESELVTNQYLASFSVASQVKNAEQYHPLPLLYLLKSVWLYDWWLAKAEGDGLAVSGFTFREGLGTRLFCPAAILKRHYATILETKDGITVTISGFINRDRTRENGFSFQICERFQLGFPHSWLELATQLGSEESANGGVPPGKSGFDEPKTSSGTGASAASVSFDDIPVTRIRDVLTHPLGDSNDCALADMLEQFCRNDCAANAVLDVTPRKNKRKAGQKYKDGGIIPARVDDEVMGEHNTPSRGIVTRSMCKWWGSREDPPSNPTIYRKAVRNLPEKVLPSPLVGNKDDAFLSTSEATKNLPGGATSRTPRKDSRATVEKIMDVSDVSLVRRSSSRLNIRKDYRETQWSSSRLNIRKGYR</sequence>
<feature type="region of interest" description="Disordered" evidence="1">
    <location>
        <begin position="266"/>
        <end position="337"/>
    </location>
</feature>
<comment type="caution">
    <text evidence="3">The sequence shown here is derived from an EMBL/GenBank/DDBJ whole genome shotgun (WGS) entry which is preliminary data.</text>
</comment>
<dbReference type="InterPro" id="IPR015216">
    <property type="entry name" value="SANTA"/>
</dbReference>
<dbReference type="PANTHER" id="PTHR35311">
    <property type="entry name" value="KINETOCHORE-ASSOCIATED PROTEIN KNL-2 HOMOLOG"/>
    <property type="match status" value="1"/>
</dbReference>
<feature type="region of interest" description="Disordered" evidence="1">
    <location>
        <begin position="740"/>
        <end position="762"/>
    </location>
</feature>
<reference evidence="3" key="1">
    <citation type="submission" date="2022-11" db="EMBL/GenBank/DDBJ databases">
        <authorList>
            <person name="Hyden B.L."/>
            <person name="Feng K."/>
            <person name="Yates T."/>
            <person name="Jawdy S."/>
            <person name="Smart L.B."/>
            <person name="Muchero W."/>
        </authorList>
    </citation>
    <scope>NUCLEOTIDE SEQUENCE</scope>
    <source>
        <tissue evidence="3">Shoot tip</tissue>
    </source>
</reference>
<feature type="compositionally biased region" description="Basic residues" evidence="1">
    <location>
        <begin position="289"/>
        <end position="298"/>
    </location>
</feature>
<accession>A0A9Q0NXF1</accession>
<feature type="compositionally biased region" description="Basic and acidic residues" evidence="1">
    <location>
        <begin position="278"/>
        <end position="288"/>
    </location>
</feature>
<dbReference type="AlphaFoldDB" id="A0A9Q0NXF1"/>
<dbReference type="EMBL" id="JAPFFL010000014">
    <property type="protein sequence ID" value="KAJ6677693.1"/>
    <property type="molecule type" value="Genomic_DNA"/>
</dbReference>
<dbReference type="InterPro" id="IPR053090">
    <property type="entry name" value="Centromere_KNL-2_homolog"/>
</dbReference>
<dbReference type="Proteomes" id="UP001151529">
    <property type="component" value="Chromosome 7"/>
</dbReference>
<evidence type="ECO:0000313" key="3">
    <source>
        <dbReference type="EMBL" id="KAJ6677693.1"/>
    </source>
</evidence>
<dbReference type="Pfam" id="PF09133">
    <property type="entry name" value="SANTA"/>
    <property type="match status" value="1"/>
</dbReference>
<proteinExistence type="predicted"/>
<feature type="region of interest" description="Disordered" evidence="1">
    <location>
        <begin position="578"/>
        <end position="604"/>
    </location>
</feature>